<evidence type="ECO:0000256" key="1">
    <source>
        <dbReference type="SAM" id="MobiDB-lite"/>
    </source>
</evidence>
<proteinExistence type="predicted"/>
<protein>
    <submittedName>
        <fullName evidence="2">Uncharacterized protein</fullName>
    </submittedName>
</protein>
<gene>
    <name evidence="2" type="ordered locus">RSal33209_2677</name>
</gene>
<dbReference type="STRING" id="288705.RSal33209_2677"/>
<dbReference type="AlphaFoldDB" id="A9WRX0"/>
<evidence type="ECO:0000313" key="2">
    <source>
        <dbReference type="EMBL" id="ABY24402.1"/>
    </source>
</evidence>
<evidence type="ECO:0000313" key="3">
    <source>
        <dbReference type="Proteomes" id="UP000002007"/>
    </source>
</evidence>
<keyword evidence="3" id="KW-1185">Reference proteome</keyword>
<accession>A9WRX0</accession>
<name>A9WRX0_RENSM</name>
<organism evidence="2 3">
    <name type="scientific">Renibacterium salmoninarum (strain ATCC 33209 / DSM 20767 / JCM 11484 / NBRC 15589 / NCIMB 2235)</name>
    <dbReference type="NCBI Taxonomy" id="288705"/>
    <lineage>
        <taxon>Bacteria</taxon>
        <taxon>Bacillati</taxon>
        <taxon>Actinomycetota</taxon>
        <taxon>Actinomycetes</taxon>
        <taxon>Micrococcales</taxon>
        <taxon>Micrococcaceae</taxon>
        <taxon>Renibacterium</taxon>
    </lineage>
</organism>
<sequence length="44" mass="4396">MSPGTASSVISPASSATYSGSPSKTMATQGKHSLVRQLSQAVSN</sequence>
<dbReference type="KEGG" id="rsa:RSal33209_2677"/>
<reference evidence="3" key="1">
    <citation type="journal article" date="2008" name="J. Bacteriol.">
        <title>Genome sequence of the fish pathogen Renibacterium salmoninarum suggests reductive evolution away from an environmental Arthrobacter ancestor.</title>
        <authorList>
            <person name="Wiens G.D."/>
            <person name="Rockey D.D."/>
            <person name="Wu Z."/>
            <person name="Chang J."/>
            <person name="Levy R."/>
            <person name="Crane S."/>
            <person name="Chen D.S."/>
            <person name="Capri G.R."/>
            <person name="Burnett J.R."/>
            <person name="Sudheesh P.S."/>
            <person name="Schipma M.J."/>
            <person name="Burd H."/>
            <person name="Bhattacharyya A."/>
            <person name="Rhodes L.D."/>
            <person name="Kaul R."/>
            <person name="Strom M.S."/>
        </authorList>
    </citation>
    <scope>NUCLEOTIDE SEQUENCE [LARGE SCALE GENOMIC DNA]</scope>
    <source>
        <strain evidence="3">ATCC 33209 / DSM 20767 / JCM 11484 / NBRC 15589 / NCIMB 2235</strain>
    </source>
</reference>
<dbReference type="EMBL" id="CP000910">
    <property type="protein sequence ID" value="ABY24402.1"/>
    <property type="molecule type" value="Genomic_DNA"/>
</dbReference>
<dbReference type="Proteomes" id="UP000002007">
    <property type="component" value="Chromosome"/>
</dbReference>
<dbReference type="HOGENOM" id="CLU_3221146_0_0_11"/>
<feature type="region of interest" description="Disordered" evidence="1">
    <location>
        <begin position="1"/>
        <end position="44"/>
    </location>
</feature>